<name>A0A9E8RSL1_9NEOP</name>
<keyword evidence="13" id="KW-0496">Mitochondrion</keyword>
<evidence type="ECO:0000256" key="11">
    <source>
        <dbReference type="RuleBase" id="RU004450"/>
    </source>
</evidence>
<accession>A0A9E8RSL1</accession>
<dbReference type="InterPro" id="IPR035908">
    <property type="entry name" value="F0_ATP_A_sf"/>
</dbReference>
<organism evidence="13">
    <name type="scientific">Dipseudopsis sp. XG-2021</name>
    <dbReference type="NCBI Taxonomy" id="2996733"/>
    <lineage>
        <taxon>Eukaryota</taxon>
        <taxon>Metazoa</taxon>
        <taxon>Ecdysozoa</taxon>
        <taxon>Arthropoda</taxon>
        <taxon>Hexapoda</taxon>
        <taxon>Insecta</taxon>
        <taxon>Pterygota</taxon>
        <taxon>Neoptera</taxon>
        <taxon>Endopterygota</taxon>
        <taxon>Trichoptera</taxon>
        <taxon>Annulipalpia</taxon>
        <taxon>Psychomyioidea</taxon>
        <taxon>Dipseudopsidae</taxon>
        <taxon>Dipseudopsinae</taxon>
        <taxon>Dipseudopsis</taxon>
    </lineage>
</organism>
<dbReference type="NCBIfam" id="TIGR01131">
    <property type="entry name" value="ATP_synt_6_or_A"/>
    <property type="match status" value="1"/>
</dbReference>
<dbReference type="GO" id="GO:0005743">
    <property type="term" value="C:mitochondrial inner membrane"/>
    <property type="evidence" value="ECO:0007669"/>
    <property type="project" value="UniProtKB-SubCell"/>
</dbReference>
<evidence type="ECO:0000256" key="3">
    <source>
        <dbReference type="ARBA" id="ARBA00022448"/>
    </source>
</evidence>
<evidence type="ECO:0000313" key="13">
    <source>
        <dbReference type="EMBL" id="UZZ43874.1"/>
    </source>
</evidence>
<reference evidence="13" key="1">
    <citation type="submission" date="2021-11" db="EMBL/GenBank/DDBJ databases">
        <authorList>
            <person name="Ge X.-Y."/>
            <person name="Peng L."/>
            <person name="Sun C.-H."/>
            <person name="Wang B.-X."/>
        </authorList>
    </citation>
    <scope>NUCLEOTIDE SEQUENCE</scope>
</reference>
<proteinExistence type="inferred from homology"/>
<sequence>MMTNLFSMFNPSSIFNLSLNWLSSMLIIILVPTQFWILNSRMMKFMNISLNFLLKELILVMKNNNLVIIFLTLFLMILLNNFSGLMPFIFTSTSHLSMTLTFSVPMWLSLIMFSWLNNTNSMLSHLVPNSTPTLLMPLMVLIELTSNLIRPITLAVRLCTNMIAGHLLITLLSSLNKSISILIFPLFLLVMWILLMLEIAVSIIQAYVFMTLSSLYSKETY</sequence>
<keyword evidence="10" id="KW-0066">ATP synthesis</keyword>
<feature type="transmembrane region" description="Helical" evidence="12">
    <location>
        <begin position="154"/>
        <end position="175"/>
    </location>
</feature>
<evidence type="ECO:0000256" key="8">
    <source>
        <dbReference type="ARBA" id="ARBA00023065"/>
    </source>
</evidence>
<dbReference type="PRINTS" id="PR00123">
    <property type="entry name" value="ATPASEA"/>
</dbReference>
<dbReference type="GO" id="GO:0045259">
    <property type="term" value="C:proton-transporting ATP synthase complex"/>
    <property type="evidence" value="ECO:0007669"/>
    <property type="project" value="UniProtKB-KW"/>
</dbReference>
<keyword evidence="4" id="KW-0138">CF(0)</keyword>
<feature type="transmembrane region" description="Helical" evidence="12">
    <location>
        <begin position="96"/>
        <end position="116"/>
    </location>
</feature>
<keyword evidence="5 12" id="KW-0812">Transmembrane</keyword>
<evidence type="ECO:0000256" key="5">
    <source>
        <dbReference type="ARBA" id="ARBA00022692"/>
    </source>
</evidence>
<protein>
    <recommendedName>
        <fullName evidence="11">ATP synthase subunit a</fullName>
    </recommendedName>
</protein>
<evidence type="ECO:0000256" key="1">
    <source>
        <dbReference type="ARBA" id="ARBA00004141"/>
    </source>
</evidence>
<dbReference type="CDD" id="cd00310">
    <property type="entry name" value="ATP-synt_Fo_a_6"/>
    <property type="match status" value="1"/>
</dbReference>
<dbReference type="Pfam" id="PF00119">
    <property type="entry name" value="ATP-synt_A"/>
    <property type="match status" value="1"/>
</dbReference>
<evidence type="ECO:0000256" key="12">
    <source>
        <dbReference type="SAM" id="Phobius"/>
    </source>
</evidence>
<comment type="similarity">
    <text evidence="2">Belongs to the ATPase A chain family.</text>
</comment>
<evidence type="ECO:0000256" key="2">
    <source>
        <dbReference type="ARBA" id="ARBA00006810"/>
    </source>
</evidence>
<feature type="transmembrane region" description="Helical" evidence="12">
    <location>
        <begin position="181"/>
        <end position="209"/>
    </location>
</feature>
<evidence type="ECO:0000256" key="10">
    <source>
        <dbReference type="ARBA" id="ARBA00023310"/>
    </source>
</evidence>
<geneLocation type="mitochondrion" evidence="13"/>
<dbReference type="EMBL" id="OL678010">
    <property type="protein sequence ID" value="UZZ43874.1"/>
    <property type="molecule type" value="Genomic_DNA"/>
</dbReference>
<dbReference type="InterPro" id="IPR045083">
    <property type="entry name" value="ATP_synth_F0_asu_bact/mt"/>
</dbReference>
<feature type="transmembrane region" description="Helical" evidence="12">
    <location>
        <begin position="67"/>
        <end position="89"/>
    </location>
</feature>
<evidence type="ECO:0000256" key="7">
    <source>
        <dbReference type="ARBA" id="ARBA00022989"/>
    </source>
</evidence>
<evidence type="ECO:0000256" key="4">
    <source>
        <dbReference type="ARBA" id="ARBA00022547"/>
    </source>
</evidence>
<comment type="subcellular location">
    <subcellularLocation>
        <location evidence="1">Membrane</location>
        <topology evidence="1">Multi-pass membrane protein</topology>
    </subcellularLocation>
    <subcellularLocation>
        <location evidence="11">Mitochondrion inner membrane</location>
        <topology evidence="11">Multi-pass membrane protein</topology>
    </subcellularLocation>
</comment>
<evidence type="ECO:0000256" key="6">
    <source>
        <dbReference type="ARBA" id="ARBA00022781"/>
    </source>
</evidence>
<feature type="transmembrane region" description="Helical" evidence="12">
    <location>
        <begin position="20"/>
        <end position="38"/>
    </location>
</feature>
<keyword evidence="8" id="KW-0406">Ion transport</keyword>
<keyword evidence="6" id="KW-0375">Hydrogen ion transport</keyword>
<dbReference type="AlphaFoldDB" id="A0A9E8RSL1"/>
<reference evidence="13" key="2">
    <citation type="journal article" date="2022" name="Syst. Entomol.">
        <title>Massive gene rearrangements of mitochondrial genomes and implications for the phylogeny of Trichoptera (Insecta).</title>
        <authorList>
            <person name="Ge X."/>
            <person name="Peng L."/>
            <person name="Vogler A.P."/>
            <person name="Morse J.C."/>
            <person name="Yang L."/>
            <person name="Sun C."/>
            <person name="Wang B."/>
        </authorList>
    </citation>
    <scope>NUCLEOTIDE SEQUENCE</scope>
</reference>
<dbReference type="SUPFAM" id="SSF81336">
    <property type="entry name" value="F1F0 ATP synthase subunit A"/>
    <property type="match status" value="1"/>
</dbReference>
<dbReference type="GO" id="GO:0046933">
    <property type="term" value="F:proton-transporting ATP synthase activity, rotational mechanism"/>
    <property type="evidence" value="ECO:0007669"/>
    <property type="project" value="TreeGrafter"/>
</dbReference>
<dbReference type="PANTHER" id="PTHR11410:SF0">
    <property type="entry name" value="ATP SYNTHASE SUBUNIT A"/>
    <property type="match status" value="1"/>
</dbReference>
<feature type="transmembrane region" description="Helical" evidence="12">
    <location>
        <begin position="122"/>
        <end position="142"/>
    </location>
</feature>
<keyword evidence="9 12" id="KW-0472">Membrane</keyword>
<dbReference type="PANTHER" id="PTHR11410">
    <property type="entry name" value="ATP SYNTHASE SUBUNIT A"/>
    <property type="match status" value="1"/>
</dbReference>
<evidence type="ECO:0000256" key="9">
    <source>
        <dbReference type="ARBA" id="ARBA00023136"/>
    </source>
</evidence>
<dbReference type="InterPro" id="IPR000568">
    <property type="entry name" value="ATP_synth_F0_asu"/>
</dbReference>
<gene>
    <name evidence="13" type="primary">ATP6</name>
</gene>
<keyword evidence="7 12" id="KW-1133">Transmembrane helix</keyword>
<keyword evidence="3" id="KW-0813">Transport</keyword>
<dbReference type="Gene3D" id="1.20.120.220">
    <property type="entry name" value="ATP synthase, F0 complex, subunit A"/>
    <property type="match status" value="1"/>
</dbReference>